<name>A0ABQ0AW53_9FIRM</name>
<keyword evidence="2" id="KW-1003">Cell membrane</keyword>
<keyword evidence="8" id="KW-1185">Reference proteome</keyword>
<evidence type="ECO:0000256" key="1">
    <source>
        <dbReference type="ARBA" id="ARBA00004651"/>
    </source>
</evidence>
<evidence type="ECO:0000256" key="5">
    <source>
        <dbReference type="ARBA" id="ARBA00023136"/>
    </source>
</evidence>
<feature type="transmembrane region" description="Helical" evidence="6">
    <location>
        <begin position="115"/>
        <end position="145"/>
    </location>
</feature>
<evidence type="ECO:0000313" key="7">
    <source>
        <dbReference type="EMBL" id="GAA6268247.1"/>
    </source>
</evidence>
<keyword evidence="3 6" id="KW-0812">Transmembrane</keyword>
<feature type="transmembrane region" description="Helical" evidence="6">
    <location>
        <begin position="413"/>
        <end position="432"/>
    </location>
</feature>
<keyword evidence="5 6" id="KW-0472">Membrane</keyword>
<feature type="transmembrane region" description="Helical" evidence="6">
    <location>
        <begin position="78"/>
        <end position="95"/>
    </location>
</feature>
<evidence type="ECO:0000256" key="6">
    <source>
        <dbReference type="SAM" id="Phobius"/>
    </source>
</evidence>
<dbReference type="Proteomes" id="UP001600894">
    <property type="component" value="Unassembled WGS sequence"/>
</dbReference>
<dbReference type="PANTHER" id="PTHR43652:SF2">
    <property type="entry name" value="BASIC AMINO ACID ANTIPORTER YFCC-RELATED"/>
    <property type="match status" value="1"/>
</dbReference>
<accession>A0ABQ0AW53</accession>
<proteinExistence type="predicted"/>
<dbReference type="PANTHER" id="PTHR43652">
    <property type="entry name" value="BASIC AMINO ACID ANTIPORTER YFCC-RELATED"/>
    <property type="match status" value="1"/>
</dbReference>
<feature type="transmembrane region" description="Helical" evidence="6">
    <location>
        <begin position="316"/>
        <end position="335"/>
    </location>
</feature>
<feature type="transmembrane region" description="Helical" evidence="6">
    <location>
        <begin position="196"/>
        <end position="215"/>
    </location>
</feature>
<dbReference type="Pfam" id="PF03606">
    <property type="entry name" value="DcuC"/>
    <property type="match status" value="1"/>
</dbReference>
<sequence>MPKEKKPFKMPHTFVIIISIILFVTAMTWLIPAGEYVRYKNAAGIEVIDPTQFSFVERTPVNPLRIPLYIVEAICKRISLMLVILFSGGAFALISKSGALHAAVAKVAKLFKDRLYVFIPIMTTVFALICTTQGVNQFIAFAPIVVMITMAMGLDSIVGAAIILLGGCVGFSTGTLNPSTTLVAQEIAELPPYSGIGYRIVCFAVFLIVTNIYLIRYATKIRRDPTLSPMYELDKDNEMKHLDMDSFGALTLRKGLIVAALAAALALMVYGGIKFSWDMEELAAVFIGLAVVVGFLAGETPSSMSVIFIDGCKKMLTAALIIGLATAIANVMTAGHIVDTVIYGLSSVMSYAPKFLVAPVMYLVNTLISFVIVSGSGMASAVMPITAPLGDLLGLTRQTTVLIFNFSDGFTNYILPHSTALMGIISAVNIPYDRWMKFMWKLFVIWMVICCIMVYGAQMMHYA</sequence>
<comment type="subcellular location">
    <subcellularLocation>
        <location evidence="1">Cell membrane</location>
        <topology evidence="1">Multi-pass membrane protein</topology>
    </subcellularLocation>
</comment>
<evidence type="ECO:0000256" key="3">
    <source>
        <dbReference type="ARBA" id="ARBA00022692"/>
    </source>
</evidence>
<comment type="caution">
    <text evidence="7">The sequence shown here is derived from an EMBL/GenBank/DDBJ whole genome shotgun (WGS) entry which is preliminary data.</text>
</comment>
<evidence type="ECO:0000313" key="8">
    <source>
        <dbReference type="Proteomes" id="UP001600894"/>
    </source>
</evidence>
<evidence type="ECO:0000256" key="4">
    <source>
        <dbReference type="ARBA" id="ARBA00022989"/>
    </source>
</evidence>
<feature type="transmembrane region" description="Helical" evidence="6">
    <location>
        <begin position="438"/>
        <end position="457"/>
    </location>
</feature>
<feature type="transmembrane region" description="Helical" evidence="6">
    <location>
        <begin position="12"/>
        <end position="31"/>
    </location>
</feature>
<dbReference type="InterPro" id="IPR018385">
    <property type="entry name" value="C4_dicarb_anaerob_car-like"/>
</dbReference>
<dbReference type="EMBL" id="BAABXL010000001">
    <property type="protein sequence ID" value="GAA6268247.1"/>
    <property type="molecule type" value="Genomic_DNA"/>
</dbReference>
<keyword evidence="4 6" id="KW-1133">Transmembrane helix</keyword>
<dbReference type="RefSeq" id="WP_390469487.1">
    <property type="nucleotide sequence ID" value="NZ_BAABXL010000001.1"/>
</dbReference>
<gene>
    <name evidence="7" type="ORF">F130042H8_13070</name>
</gene>
<organism evidence="7 8">
    <name type="scientific">Enterocloster alcoholdehydrogenati</name>
    <dbReference type="NCBI Taxonomy" id="2547410"/>
    <lineage>
        <taxon>Bacteria</taxon>
        <taxon>Bacillati</taxon>
        <taxon>Bacillota</taxon>
        <taxon>Clostridia</taxon>
        <taxon>Lachnospirales</taxon>
        <taxon>Lachnospiraceae</taxon>
        <taxon>Enterocloster</taxon>
    </lineage>
</organism>
<reference evidence="7 8" key="1">
    <citation type="submission" date="2024-04" db="EMBL/GenBank/DDBJ databases">
        <title>Defined microbial consortia suppress multidrug-resistant proinflammatory Enterobacteriaceae via ecological control.</title>
        <authorList>
            <person name="Furuichi M."/>
            <person name="Kawaguchi T."/>
            <person name="Pust M."/>
            <person name="Yasuma K."/>
            <person name="Plichta D."/>
            <person name="Hasegawa N."/>
            <person name="Ohya T."/>
            <person name="Bhattarai S."/>
            <person name="Sasajima S."/>
            <person name="Aoto Y."/>
            <person name="Tuganbaev T."/>
            <person name="Yaginuma M."/>
            <person name="Ueda M."/>
            <person name="Okahashi N."/>
            <person name="Amafuji K."/>
            <person name="Kiridooshi Y."/>
            <person name="Sugita K."/>
            <person name="Strazar M."/>
            <person name="Skelly A."/>
            <person name="Suda W."/>
            <person name="Hattori M."/>
            <person name="Nakamoto N."/>
            <person name="Caballero S."/>
            <person name="Norman J."/>
            <person name="Olle B."/>
            <person name="Tanoue T."/>
            <person name="Arita M."/>
            <person name="Bucci V."/>
            <person name="Atarashi K."/>
            <person name="Xavier R."/>
            <person name="Honda K."/>
        </authorList>
    </citation>
    <scope>NUCLEOTIDE SEQUENCE [LARGE SCALE GENOMIC DNA]</scope>
    <source>
        <strain evidence="8">f13</strain>
    </source>
</reference>
<dbReference type="InterPro" id="IPR051679">
    <property type="entry name" value="DASS-Related_Transporters"/>
</dbReference>
<feature type="transmembrane region" description="Helical" evidence="6">
    <location>
        <begin position="256"/>
        <end position="277"/>
    </location>
</feature>
<protein>
    <submittedName>
        <fullName evidence="7">YfcC family protein</fullName>
    </submittedName>
</protein>
<evidence type="ECO:0000256" key="2">
    <source>
        <dbReference type="ARBA" id="ARBA00022475"/>
    </source>
</evidence>
<feature type="transmembrane region" description="Helical" evidence="6">
    <location>
        <begin position="283"/>
        <end position="309"/>
    </location>
</feature>
<feature type="transmembrane region" description="Helical" evidence="6">
    <location>
        <begin position="157"/>
        <end position="176"/>
    </location>
</feature>